<dbReference type="SUPFAM" id="SSF52047">
    <property type="entry name" value="RNI-like"/>
    <property type="match status" value="1"/>
</dbReference>
<dbReference type="Proteomes" id="UP000677228">
    <property type="component" value="Unassembled WGS sequence"/>
</dbReference>
<evidence type="ECO:0000313" key="5">
    <source>
        <dbReference type="EMBL" id="CAF3586380.1"/>
    </source>
</evidence>
<dbReference type="EMBL" id="CAJOBA010000389">
    <property type="protein sequence ID" value="CAF3528288.1"/>
    <property type="molecule type" value="Genomic_DNA"/>
</dbReference>
<dbReference type="GO" id="GO:0031398">
    <property type="term" value="P:positive regulation of protein ubiquitination"/>
    <property type="evidence" value="ECO:0007669"/>
    <property type="project" value="TreeGrafter"/>
</dbReference>
<evidence type="ECO:0000313" key="4">
    <source>
        <dbReference type="EMBL" id="CAF3528288.1"/>
    </source>
</evidence>
<keyword evidence="6" id="KW-1185">Reference proteome</keyword>
<evidence type="ECO:0000259" key="1">
    <source>
        <dbReference type="PROSITE" id="PS50181"/>
    </source>
</evidence>
<evidence type="ECO:0000313" key="6">
    <source>
        <dbReference type="Proteomes" id="UP000663829"/>
    </source>
</evidence>
<organism evidence="3 6">
    <name type="scientific">Didymodactylos carnosus</name>
    <dbReference type="NCBI Taxonomy" id="1234261"/>
    <lineage>
        <taxon>Eukaryota</taxon>
        <taxon>Metazoa</taxon>
        <taxon>Spiralia</taxon>
        <taxon>Gnathifera</taxon>
        <taxon>Rotifera</taxon>
        <taxon>Eurotatoria</taxon>
        <taxon>Bdelloidea</taxon>
        <taxon>Philodinida</taxon>
        <taxon>Philodinidae</taxon>
        <taxon>Didymodactylos</taxon>
    </lineage>
</organism>
<dbReference type="Proteomes" id="UP000682733">
    <property type="component" value="Unassembled WGS sequence"/>
</dbReference>
<dbReference type="InterPro" id="IPR032675">
    <property type="entry name" value="LRR_dom_sf"/>
</dbReference>
<dbReference type="PROSITE" id="PS50181">
    <property type="entry name" value="FBOX"/>
    <property type="match status" value="1"/>
</dbReference>
<dbReference type="SUPFAM" id="SSF81383">
    <property type="entry name" value="F-box domain"/>
    <property type="match status" value="1"/>
</dbReference>
<dbReference type="InterPro" id="IPR001810">
    <property type="entry name" value="F-box_dom"/>
</dbReference>
<dbReference type="PANTHER" id="PTHR20933">
    <property type="entry name" value="F-BOX ONLY PROTEIN 33"/>
    <property type="match status" value="1"/>
</dbReference>
<gene>
    <name evidence="3" type="ORF">GPM918_LOCUS3524</name>
    <name evidence="2" type="ORF">OVA965_LOCUS1941</name>
    <name evidence="5" type="ORF">SRO942_LOCUS3532</name>
    <name evidence="4" type="ORF">TMI583_LOCUS1941</name>
</gene>
<reference evidence="3" key="1">
    <citation type="submission" date="2021-02" db="EMBL/GenBank/DDBJ databases">
        <authorList>
            <person name="Nowell W R."/>
        </authorList>
    </citation>
    <scope>NUCLEOTIDE SEQUENCE</scope>
</reference>
<dbReference type="EMBL" id="CAJNOK010000389">
    <property type="protein sequence ID" value="CAF0749808.1"/>
    <property type="molecule type" value="Genomic_DNA"/>
</dbReference>
<dbReference type="EMBL" id="CAJOBC010000440">
    <property type="protein sequence ID" value="CAF3586380.1"/>
    <property type="molecule type" value="Genomic_DNA"/>
</dbReference>
<dbReference type="EMBL" id="CAJNOQ010000439">
    <property type="protein sequence ID" value="CAF0801198.1"/>
    <property type="molecule type" value="Genomic_DNA"/>
</dbReference>
<comment type="caution">
    <text evidence="3">The sequence shown here is derived from an EMBL/GenBank/DDBJ whole genome shotgun (WGS) entry which is preliminary data.</text>
</comment>
<dbReference type="PANTHER" id="PTHR20933:SF4">
    <property type="entry name" value="F-BOX INVOLVED IN POLYQ PATHOGENESIS, ISOFORM A"/>
    <property type="match status" value="1"/>
</dbReference>
<proteinExistence type="predicted"/>
<dbReference type="InterPro" id="IPR036047">
    <property type="entry name" value="F-box-like_dom_sf"/>
</dbReference>
<dbReference type="OrthoDB" id="3219396at2759"/>
<dbReference type="Pfam" id="PF12937">
    <property type="entry name" value="F-box-like"/>
    <property type="match status" value="1"/>
</dbReference>
<name>A0A813SXL4_9BILA</name>
<protein>
    <recommendedName>
        <fullName evidence="1">F-box domain-containing protein</fullName>
    </recommendedName>
</protein>
<evidence type="ECO:0000313" key="3">
    <source>
        <dbReference type="EMBL" id="CAF0801198.1"/>
    </source>
</evidence>
<dbReference type="Proteomes" id="UP000681722">
    <property type="component" value="Unassembled WGS sequence"/>
</dbReference>
<dbReference type="Proteomes" id="UP000663829">
    <property type="component" value="Unassembled WGS sequence"/>
</dbReference>
<feature type="domain" description="F-box" evidence="1">
    <location>
        <begin position="110"/>
        <end position="156"/>
    </location>
</feature>
<accession>A0A813SXL4</accession>
<dbReference type="Gene3D" id="3.80.10.10">
    <property type="entry name" value="Ribonuclease Inhibitor"/>
    <property type="match status" value="3"/>
</dbReference>
<dbReference type="SMART" id="SM00256">
    <property type="entry name" value="FBOX"/>
    <property type="match status" value="1"/>
</dbReference>
<sequence length="598" mass="69583">MFHVITSVENEKSGPSIPLFNINQLLQAMLSISHGLMKKLKKEMVFFHEEQQLSRVRQTPYMLGIMDPRRFTLTQIASEAWDSKVVEYDEDDETATSGAGSFTQRRRRARRDLNSLPEKVLLYIFSFLPHQELIRCARVCRFWRQLTQNSKLWKTVFLRPEYNGLHVKNIDQFLTLVGHRFSLSLQYIELPMELITADVLHELANRCPNLKYMTLDFSTAMQLHDFNDLNAFPCNLKMLCICLSEVIFLEGFMRRIYTFLSSLEILHVIGTIEKSNELEEEVYETINISKIKAHTPNLRVINFYGIYFVDDNHIEIIASGCIHLECLALNFCTRVKGTSFKNLLLRCKKMQCLLLQNTGIEDNGILSAEWESSYINELDISSTELTQQCLLDLFSRLPKLTYLAVPNCDGFTDKVLELLIDQGKLSNARAIDLSNTVNLNFEVVFTLLKRHGRHLQGICYAGNPKVTEQFWTNTIKHMKNIKIMVMGTANGWFKKISTRIHVDQILEACAIDCQKLERLEIQWDEETLRWNENSSKFIDHIRIRCTKLQSLVLSDGEYYEVVKSNFERADRNRVVRTTTAYQTSIVSLLHYYNELRFN</sequence>
<evidence type="ECO:0000313" key="2">
    <source>
        <dbReference type="EMBL" id="CAF0749808.1"/>
    </source>
</evidence>
<dbReference type="AlphaFoldDB" id="A0A813SXL4"/>